<accession>A0ABV4TUD6</accession>
<sequence>MPKYSIDALNPSGTRTWRLQSDGSWRKARFAEPLAGEDYTTKDSAEAKGWLAGHVEKDWRGRVTWEAAPDRGPFAPGEIGIHAIAHREGTARVPDREALKRVLAEAPSEGRRVVCLDMDGNFLLRDPEAEPVAGDPRLAAHGDSLSGPAYLGPEAAANDRYVNETYRNFLGAWYQHLRSGRVSLYAGEPIWDLDTASLMARIQDWRGAG</sequence>
<keyword evidence="2" id="KW-1185">Reference proteome</keyword>
<gene>
    <name evidence="1" type="ORF">ACERLL_02660</name>
</gene>
<proteinExistence type="predicted"/>
<dbReference type="Proteomes" id="UP001575181">
    <property type="component" value="Unassembled WGS sequence"/>
</dbReference>
<organism evidence="1 2">
    <name type="scientific">Thiohalorhabdus methylotrophus</name>
    <dbReference type="NCBI Taxonomy" id="3242694"/>
    <lineage>
        <taxon>Bacteria</taxon>
        <taxon>Pseudomonadati</taxon>
        <taxon>Pseudomonadota</taxon>
        <taxon>Gammaproteobacteria</taxon>
        <taxon>Thiohalorhabdales</taxon>
        <taxon>Thiohalorhabdaceae</taxon>
        <taxon>Thiohalorhabdus</taxon>
    </lineage>
</organism>
<reference evidence="1 2" key="1">
    <citation type="submission" date="2024-08" db="EMBL/GenBank/DDBJ databases">
        <title>Whole-genome sequencing of halo(alkali)philic microorganisms from hypersaline lakes.</title>
        <authorList>
            <person name="Sorokin D.Y."/>
            <person name="Merkel A.Y."/>
            <person name="Messina E."/>
            <person name="Yakimov M."/>
        </authorList>
    </citation>
    <scope>NUCLEOTIDE SEQUENCE [LARGE SCALE GENOMIC DNA]</scope>
    <source>
        <strain evidence="1 2">Cl-TMA</strain>
    </source>
</reference>
<evidence type="ECO:0000313" key="2">
    <source>
        <dbReference type="Proteomes" id="UP001575181"/>
    </source>
</evidence>
<protein>
    <submittedName>
        <fullName evidence="1">Uncharacterized protein</fullName>
    </submittedName>
</protein>
<dbReference type="RefSeq" id="WP_373654513.1">
    <property type="nucleotide sequence ID" value="NZ_JBGUAW010000002.1"/>
</dbReference>
<dbReference type="EMBL" id="JBGUAW010000002">
    <property type="protein sequence ID" value="MFA9459725.1"/>
    <property type="molecule type" value="Genomic_DNA"/>
</dbReference>
<comment type="caution">
    <text evidence="1">The sequence shown here is derived from an EMBL/GenBank/DDBJ whole genome shotgun (WGS) entry which is preliminary data.</text>
</comment>
<name>A0ABV4TUD6_9GAMM</name>
<evidence type="ECO:0000313" key="1">
    <source>
        <dbReference type="EMBL" id="MFA9459725.1"/>
    </source>
</evidence>